<accession>A0A2J6TBX5</accession>
<name>A0A2J6TBX5_9HELO</name>
<evidence type="ECO:0000313" key="3">
    <source>
        <dbReference type="Proteomes" id="UP000235371"/>
    </source>
</evidence>
<keyword evidence="3" id="KW-1185">Reference proteome</keyword>
<feature type="compositionally biased region" description="Basic and acidic residues" evidence="1">
    <location>
        <begin position="137"/>
        <end position="153"/>
    </location>
</feature>
<dbReference type="GeneID" id="36591129"/>
<dbReference type="OrthoDB" id="10489641at2759"/>
<proteinExistence type="predicted"/>
<feature type="compositionally biased region" description="Basic and acidic residues" evidence="1">
    <location>
        <begin position="101"/>
        <end position="129"/>
    </location>
</feature>
<gene>
    <name evidence="2" type="ORF">K444DRAFT_629437</name>
</gene>
<dbReference type="EMBL" id="KZ613790">
    <property type="protein sequence ID" value="PMD60493.1"/>
    <property type="molecule type" value="Genomic_DNA"/>
</dbReference>
<protein>
    <submittedName>
        <fullName evidence="2">Uncharacterized protein</fullName>
    </submittedName>
</protein>
<reference evidence="2 3" key="1">
    <citation type="submission" date="2016-04" db="EMBL/GenBank/DDBJ databases">
        <title>A degradative enzymes factory behind the ericoid mycorrhizal symbiosis.</title>
        <authorList>
            <consortium name="DOE Joint Genome Institute"/>
            <person name="Martino E."/>
            <person name="Morin E."/>
            <person name="Grelet G."/>
            <person name="Kuo A."/>
            <person name="Kohler A."/>
            <person name="Daghino S."/>
            <person name="Barry K."/>
            <person name="Choi C."/>
            <person name="Cichocki N."/>
            <person name="Clum A."/>
            <person name="Copeland A."/>
            <person name="Hainaut M."/>
            <person name="Haridas S."/>
            <person name="Labutti K."/>
            <person name="Lindquist E."/>
            <person name="Lipzen A."/>
            <person name="Khouja H.-R."/>
            <person name="Murat C."/>
            <person name="Ohm R."/>
            <person name="Olson A."/>
            <person name="Spatafora J."/>
            <person name="Veneault-Fourrey C."/>
            <person name="Henrissat B."/>
            <person name="Grigoriev I."/>
            <person name="Martin F."/>
            <person name="Perotto S."/>
        </authorList>
    </citation>
    <scope>NUCLEOTIDE SEQUENCE [LARGE SCALE GENOMIC DNA]</scope>
    <source>
        <strain evidence="2 3">E</strain>
    </source>
</reference>
<feature type="region of interest" description="Disordered" evidence="1">
    <location>
        <begin position="101"/>
        <end position="163"/>
    </location>
</feature>
<dbReference type="AlphaFoldDB" id="A0A2J6TBX5"/>
<dbReference type="InParanoid" id="A0A2J6TBX5"/>
<sequence>MCNFGVITVNSTRCNVEPAHVWYKYTYILCNDHGKRCADAQQDGSQIDPNADNNYTVGSRSLGPCYVCDNLKIAVDIRDKALARAEEIRTRALNAYGDAEDRAYSEVTEVRPVQDAERNNGRRDEGSRADKHRGSRSGKEKSRSHRYYDEEKRDRKHRHADGY</sequence>
<dbReference type="Proteomes" id="UP000235371">
    <property type="component" value="Unassembled WGS sequence"/>
</dbReference>
<dbReference type="RefSeq" id="XP_024737397.1">
    <property type="nucleotide sequence ID" value="XM_024883052.1"/>
</dbReference>
<feature type="compositionally biased region" description="Basic residues" evidence="1">
    <location>
        <begin position="154"/>
        <end position="163"/>
    </location>
</feature>
<evidence type="ECO:0000256" key="1">
    <source>
        <dbReference type="SAM" id="MobiDB-lite"/>
    </source>
</evidence>
<organism evidence="2 3">
    <name type="scientific">Hyaloscypha bicolor E</name>
    <dbReference type="NCBI Taxonomy" id="1095630"/>
    <lineage>
        <taxon>Eukaryota</taxon>
        <taxon>Fungi</taxon>
        <taxon>Dikarya</taxon>
        <taxon>Ascomycota</taxon>
        <taxon>Pezizomycotina</taxon>
        <taxon>Leotiomycetes</taxon>
        <taxon>Helotiales</taxon>
        <taxon>Hyaloscyphaceae</taxon>
        <taxon>Hyaloscypha</taxon>
        <taxon>Hyaloscypha bicolor</taxon>
    </lineage>
</organism>
<evidence type="ECO:0000313" key="2">
    <source>
        <dbReference type="EMBL" id="PMD60493.1"/>
    </source>
</evidence>